<dbReference type="InterPro" id="IPR052745">
    <property type="entry name" value="G3P_Oxidase/Oxidoreductase"/>
</dbReference>
<protein>
    <submittedName>
        <fullName evidence="4">Glycerol-3-phosphate dehydrogenase</fullName>
    </submittedName>
</protein>
<feature type="domain" description="FAD/NAD(P)-binding" evidence="3">
    <location>
        <begin position="505"/>
        <end position="813"/>
    </location>
</feature>
<dbReference type="InterPro" id="IPR023753">
    <property type="entry name" value="FAD/NAD-binding_dom"/>
</dbReference>
<dbReference type="SUPFAM" id="SSF160148">
    <property type="entry name" value="CPE0013-like"/>
    <property type="match status" value="1"/>
</dbReference>
<dbReference type="PANTHER" id="PTHR42720:SF1">
    <property type="entry name" value="GLYCEROL 3-PHOSPHATE OXIDASE"/>
    <property type="match status" value="1"/>
</dbReference>
<organism evidence="4">
    <name type="scientific">Spironucleus salmonicida</name>
    <dbReference type="NCBI Taxonomy" id="348837"/>
    <lineage>
        <taxon>Eukaryota</taxon>
        <taxon>Metamonada</taxon>
        <taxon>Diplomonadida</taxon>
        <taxon>Hexamitidae</taxon>
        <taxon>Hexamitinae</taxon>
        <taxon>Spironucleus</taxon>
    </lineage>
</organism>
<dbReference type="Pfam" id="PF04324">
    <property type="entry name" value="Fer2_BFD"/>
    <property type="match status" value="1"/>
</dbReference>
<proteinExistence type="predicted"/>
<dbReference type="AlphaFoldDB" id="V6LVD7"/>
<dbReference type="Gene3D" id="3.30.9.10">
    <property type="entry name" value="D-Amino Acid Oxidase, subunit A, domain 2"/>
    <property type="match status" value="1"/>
</dbReference>
<dbReference type="InterPro" id="IPR012460">
    <property type="entry name" value="DUF1667"/>
</dbReference>
<dbReference type="PANTHER" id="PTHR42720">
    <property type="entry name" value="GLYCEROL-3-PHOSPHATE DEHYDROGENASE"/>
    <property type="match status" value="1"/>
</dbReference>
<reference evidence="4" key="1">
    <citation type="journal article" date="2014" name="PLoS Genet.">
        <title>The Genome of Spironucleus salmonicida Highlights a Fish Pathogen Adapted to Fluctuating Environments.</title>
        <authorList>
            <person name="Xu F."/>
            <person name="Jerlstrom-Hultqvist J."/>
            <person name="Einarsson E."/>
            <person name="Astvaldsson A."/>
            <person name="Svard S.G."/>
            <person name="Andersson J.O."/>
        </authorList>
    </citation>
    <scope>NUCLEOTIDE SEQUENCE</scope>
</reference>
<dbReference type="PRINTS" id="PR00368">
    <property type="entry name" value="FADPNR"/>
</dbReference>
<dbReference type="GO" id="GO:0016491">
    <property type="term" value="F:oxidoreductase activity"/>
    <property type="evidence" value="ECO:0007669"/>
    <property type="project" value="InterPro"/>
</dbReference>
<dbReference type="InterPro" id="IPR006076">
    <property type="entry name" value="FAD-dep_OxRdtase"/>
</dbReference>
<dbReference type="Gene3D" id="3.10.530.10">
    <property type="entry name" value="CPE0013-like"/>
    <property type="match status" value="1"/>
</dbReference>
<dbReference type="Pfam" id="PF07892">
    <property type="entry name" value="DUF1667"/>
    <property type="match status" value="1"/>
</dbReference>
<gene>
    <name evidence="4" type="ORF">SS50377_15333</name>
</gene>
<dbReference type="InterPro" id="IPR007419">
    <property type="entry name" value="BFD-like_2Fe2S-bd_dom"/>
</dbReference>
<dbReference type="InterPro" id="IPR036188">
    <property type="entry name" value="FAD/NAD-bd_sf"/>
</dbReference>
<evidence type="ECO:0000313" key="4">
    <source>
        <dbReference type="EMBL" id="EST44764.1"/>
    </source>
</evidence>
<dbReference type="SUPFAM" id="SSF54373">
    <property type="entry name" value="FAD-linked reductases, C-terminal domain"/>
    <property type="match status" value="1"/>
</dbReference>
<sequence length="1038" mass="111652">MNKAIIIGCGCVGAFTALEMSKSNLSTMLIEAAPEPAFGTTNANSGIVHSSHNTQPNTLKFTLVDSGNREIKRLSTILNYGYKQCGEIVVIQCQEQMPKLEEMIDLAKAQNLNIELLNKEKLQALEPNVVGFAGLLVKDAGVVNPYEMTQAVWNTAAANGVVGKFNEKVTSIEKIGELWQVKTNKGCYESEFVVNCAGLFAEEISKMALKDANRVKIMPRKGEEYLLDKDCKDLVHSIIFPLPSGNSKGTLVIPTVDGTIMVGPTAQQTEDKSDRSTTAEGREKVFAEARKLVPSLNEATAIAYFTGIRASDESGDFIVEKINNFINLAGIQSPGLTASPILGKMGADFITKNRTREIAYVPLHTKFINGDKEALIREDGNHSKIVCGCEMVSLADVHNAITDGARTLDGIKTRSRAGMGRCQGGFCTETVAAILAARLGAPKSAICKNVHGSNLISSEVDGIPCVQELEDALPYHAVQLADLKVLVKSKSRDAVIAQIEANHCFDVVVLGAGPAGLAAASSAAALGKSVLVLEKGARAGGILVQCIHGGFGLRKYKQELTGPEYAELLESDCLQSNASILMHSFVFQCAETGGGYTISTVTRGLGVRHFSAKALISCMGCRERSRAGVRIPGTRPAGVYSAGLAQQMINMDGQLPGKNVVILGSGDIGLIMARRCTLEGARVLGVYELLPRCSGLQRNVEQCLTDFGIPLHLSTTVVNIIGEPRITAVDLAPVDPVTLQPDLTKTTRLECDCLLLSVGLIPQAKVAVTLGGKVNPKTRLIEVDSFKRVSGRFFTAGNCLQVHDLADDAAEEGHDAGRAAALLLETSVAPGTLVVQTDENVLFSVPQSLSKSSIHSQQASVSIRFLGDAKLWRDADNKLWGRLRLLTPFQRRWFTFVQKKVDSNVSIAIEKLEEVEVDKSQRQITCIVCPNGCNMLVKLGNANDIEEITGNQCKSGISYARQEIVEPFRTFSTSIAIENGETTRLPVKLSKPIPRNKLIEAAKKIRQCVVKAPIMMGDVVLKGIFGSKVVACCSVLEK</sequence>
<dbReference type="Pfam" id="PF01266">
    <property type="entry name" value="DAO"/>
    <property type="match status" value="1"/>
</dbReference>
<accession>V6LVD7</accession>
<dbReference type="InterPro" id="IPR036593">
    <property type="entry name" value="CPE0013-like_sf"/>
</dbReference>
<evidence type="ECO:0000259" key="1">
    <source>
        <dbReference type="Pfam" id="PF01266"/>
    </source>
</evidence>
<dbReference type="InterPro" id="IPR041854">
    <property type="entry name" value="BFD-like_2Fe2S-bd_dom_sf"/>
</dbReference>
<dbReference type="Gene3D" id="1.10.10.1100">
    <property type="entry name" value="BFD-like [2Fe-2S]-binding domain"/>
    <property type="match status" value="1"/>
</dbReference>
<feature type="domain" description="BFD-like [2Fe-2S]-binding" evidence="2">
    <location>
        <begin position="385"/>
        <end position="436"/>
    </location>
</feature>
<dbReference type="EMBL" id="KI546110">
    <property type="protein sequence ID" value="EST44764.1"/>
    <property type="molecule type" value="Genomic_DNA"/>
</dbReference>
<name>V6LVD7_9EUKA</name>
<dbReference type="Gene3D" id="3.50.50.60">
    <property type="entry name" value="FAD/NAD(P)-binding domain"/>
    <property type="match status" value="3"/>
</dbReference>
<evidence type="ECO:0000259" key="2">
    <source>
        <dbReference type="Pfam" id="PF04324"/>
    </source>
</evidence>
<evidence type="ECO:0000259" key="3">
    <source>
        <dbReference type="Pfam" id="PF07992"/>
    </source>
</evidence>
<dbReference type="VEuPathDB" id="GiardiaDB:SS50377_26017"/>
<dbReference type="PRINTS" id="PR00411">
    <property type="entry name" value="PNDRDTASEI"/>
</dbReference>
<dbReference type="SUPFAM" id="SSF51905">
    <property type="entry name" value="FAD/NAD(P)-binding domain"/>
    <property type="match status" value="2"/>
</dbReference>
<dbReference type="CDD" id="cd19946">
    <property type="entry name" value="GlpA-like_Fer2_BFD-like"/>
    <property type="match status" value="1"/>
</dbReference>
<dbReference type="Pfam" id="PF07992">
    <property type="entry name" value="Pyr_redox_2"/>
    <property type="match status" value="1"/>
</dbReference>
<feature type="domain" description="FAD dependent oxidoreductase" evidence="1">
    <location>
        <begin position="4"/>
        <end position="348"/>
    </location>
</feature>